<proteinExistence type="inferred from homology"/>
<comment type="function">
    <text evidence="10">Subunit R is required for both nuclease and ATPase activities, but not for modification.</text>
</comment>
<keyword evidence="8 10" id="KW-0067">ATP-binding</keyword>
<name>A0A7C0YE69_9BACT</name>
<feature type="domain" description="Helicase ATP-binding" evidence="11">
    <location>
        <begin position="271"/>
        <end position="450"/>
    </location>
</feature>
<dbReference type="CDD" id="cd18800">
    <property type="entry name" value="SF2_C_EcoR124I-like"/>
    <property type="match status" value="1"/>
</dbReference>
<keyword evidence="9 10" id="KW-0238">DNA-binding</keyword>
<evidence type="ECO:0000256" key="5">
    <source>
        <dbReference type="ARBA" id="ARBA00022747"/>
    </source>
</evidence>
<dbReference type="NCBIfam" id="TIGR00348">
    <property type="entry name" value="hsdR"/>
    <property type="match status" value="1"/>
</dbReference>
<evidence type="ECO:0000256" key="8">
    <source>
        <dbReference type="ARBA" id="ARBA00022840"/>
    </source>
</evidence>
<keyword evidence="5 10" id="KW-0680">Restriction system</keyword>
<dbReference type="GO" id="GO:0003677">
    <property type="term" value="F:DNA binding"/>
    <property type="evidence" value="ECO:0007669"/>
    <property type="project" value="UniProtKB-KW"/>
</dbReference>
<evidence type="ECO:0000259" key="11">
    <source>
        <dbReference type="PROSITE" id="PS51192"/>
    </source>
</evidence>
<accession>A0A7C0YE69</accession>
<keyword evidence="3" id="KW-0540">Nuclease</keyword>
<dbReference type="PANTHER" id="PTHR30195:SF15">
    <property type="entry name" value="TYPE I RESTRICTION ENZYME HINDI ENDONUCLEASE SUBUNIT"/>
    <property type="match status" value="1"/>
</dbReference>
<evidence type="ECO:0000256" key="1">
    <source>
        <dbReference type="ARBA" id="ARBA00000851"/>
    </source>
</evidence>
<dbReference type="PANTHER" id="PTHR30195">
    <property type="entry name" value="TYPE I SITE-SPECIFIC DEOXYRIBONUCLEASE PROTEIN SUBUNIT M AND R"/>
    <property type="match status" value="1"/>
</dbReference>
<dbReference type="SUPFAM" id="SSF52540">
    <property type="entry name" value="P-loop containing nucleoside triphosphate hydrolases"/>
    <property type="match status" value="2"/>
</dbReference>
<dbReference type="InterPro" id="IPR027417">
    <property type="entry name" value="P-loop_NTPase"/>
</dbReference>
<dbReference type="InterPro" id="IPR014001">
    <property type="entry name" value="Helicase_ATP-bd"/>
</dbReference>
<protein>
    <recommendedName>
        <fullName evidence="10">Type I restriction enzyme endonuclease subunit</fullName>
        <shortName evidence="10">R protein</shortName>
        <ecNumber evidence="10">3.1.21.3</ecNumber>
    </recommendedName>
</protein>
<dbReference type="Pfam" id="PF04313">
    <property type="entry name" value="HSDR_N"/>
    <property type="match status" value="1"/>
</dbReference>
<dbReference type="GO" id="GO:0005524">
    <property type="term" value="F:ATP binding"/>
    <property type="evidence" value="ECO:0007669"/>
    <property type="project" value="UniProtKB-KW"/>
</dbReference>
<evidence type="ECO:0000256" key="4">
    <source>
        <dbReference type="ARBA" id="ARBA00022741"/>
    </source>
</evidence>
<gene>
    <name evidence="12" type="ORF">ENF32_05170</name>
</gene>
<dbReference type="AlphaFoldDB" id="A0A7C0YE69"/>
<dbReference type="InterPro" id="IPR004473">
    <property type="entry name" value="Restrct_endonuc_typeI_HsdR"/>
</dbReference>
<keyword evidence="6" id="KW-0255">Endonuclease</keyword>
<evidence type="ECO:0000256" key="7">
    <source>
        <dbReference type="ARBA" id="ARBA00022801"/>
    </source>
</evidence>
<dbReference type="PROSITE" id="PS51192">
    <property type="entry name" value="HELICASE_ATP_BIND_1"/>
    <property type="match status" value="1"/>
</dbReference>
<dbReference type="GO" id="GO:0009035">
    <property type="term" value="F:type I site-specific deoxyribonuclease activity"/>
    <property type="evidence" value="ECO:0007669"/>
    <property type="project" value="UniProtKB-EC"/>
</dbReference>
<dbReference type="EMBL" id="DQWS01000189">
    <property type="protein sequence ID" value="HDD53440.1"/>
    <property type="molecule type" value="Genomic_DNA"/>
</dbReference>
<sequence>MKGFDEKSLVEDHLVERLREVGWRFVRANELERTDLEEPLLIPNLFRALERINKTLNITEEEIQKAINKLKLTGRGAEGASQILHFFRHGVPVKLEKERVIKYLSLFDLDNPENNEFIVSSQVVNKGLETIRPDIVLYVNGIPLVVVECKNPVALSESWVNAYRRIKRYEREAPELFKYAQIGVAAERVARYFPIVPWLDDVNTYQWRTEDLEDEDLLDSIVDMLKPATLLDMVTNFIFLREEKGEKGKVIARYMQYRAANKIVDRVIRGMKGKDTKNRGLIWHWQGSGKTLTMIFAAHKLFYKGEMETPSIFFIVDRRELEEQLSEDFSALDIMKPEVIGSIAQLKEVLKHDGYRGKRGLFITLVHKFRPGELEEVREELNRLSQRGETILDRRNVILFVDEGHRSQYGLMAAQMWSIFNKAFAFAFTGTPIAKVGRDTYREFAYPPEEHYLDRYFVVDALRDGFTVKIVYQPRLERDVHLRRDLLEAFWEAEVEELPEIKREELEERISHRLDAIRVFLEDPERIKVVAEDVARHFLDNLDGRFKAIVVAASRNACVFYKRELDRHLPFRYTQVVMSYRAEEEEPVAGYKKELLKAFPGRDTEGINKETVRMFKEEEYPKILVVTNMLLTGFDAPILQTMYLDKPLKEHRLLQAIARTNRPYGDVKEAGLIVDYVGVLKDLKRAFEIYAREDLQGAIEDMGQLREEFVSSLEELKDLFHGVGEGYDRGTLLRAVERITTDEESEKKFVRGYRTLRRLFEMLGPDGVKVEHLEDYKWLSAVYVYYLKEAVKVEEAPEVSRFFEKTVRFVHEATEIGELKELPALEFDEDYLRKLEESAQSSREKAANVLFILNKLVLVDRARNPIYESLIDRVERLVQLWRQKVKDYNVIYEGGVQIVDSIRRLHERQKRLGLSDAEYGLLLAMEDGLGEKEELVDEVRGLYQEISSWLIPGWLIQDSLRKRVEERVRSFMRKAKARYGLSLEEMNRLHNQLMERLENYGV</sequence>
<reference evidence="12" key="1">
    <citation type="journal article" date="2020" name="mSystems">
        <title>Genome- and Community-Level Interaction Insights into Carbon Utilization and Element Cycling Functions of Hydrothermarchaeota in Hydrothermal Sediment.</title>
        <authorList>
            <person name="Zhou Z."/>
            <person name="Liu Y."/>
            <person name="Xu W."/>
            <person name="Pan J."/>
            <person name="Luo Z.H."/>
            <person name="Li M."/>
        </authorList>
    </citation>
    <scope>NUCLEOTIDE SEQUENCE [LARGE SCALE GENOMIC DNA]</scope>
    <source>
        <strain evidence="12">HyVt-115</strain>
    </source>
</reference>
<comment type="similarity">
    <text evidence="2 10">Belongs to the HsdR family.</text>
</comment>
<dbReference type="Gene3D" id="3.40.50.300">
    <property type="entry name" value="P-loop containing nucleotide triphosphate hydrolases"/>
    <property type="match status" value="2"/>
</dbReference>
<comment type="caution">
    <text evidence="12">The sequence shown here is derived from an EMBL/GenBank/DDBJ whole genome shotgun (WGS) entry which is preliminary data.</text>
</comment>
<evidence type="ECO:0000256" key="6">
    <source>
        <dbReference type="ARBA" id="ARBA00022759"/>
    </source>
</evidence>
<dbReference type="InterPro" id="IPR051268">
    <property type="entry name" value="Type-I_R_enzyme_R_subunit"/>
</dbReference>
<evidence type="ECO:0000256" key="9">
    <source>
        <dbReference type="ARBA" id="ARBA00023125"/>
    </source>
</evidence>
<dbReference type="CDD" id="cd22332">
    <property type="entry name" value="HsdR_N"/>
    <property type="match status" value="1"/>
</dbReference>
<dbReference type="InterPro" id="IPR040980">
    <property type="entry name" value="SWI2_SNF2"/>
</dbReference>
<comment type="subunit">
    <text evidence="10">The type I restriction/modification system is composed of three polypeptides R, M and S.</text>
</comment>
<dbReference type="Gene3D" id="3.90.1570.50">
    <property type="match status" value="1"/>
</dbReference>
<keyword evidence="7 10" id="KW-0378">Hydrolase</keyword>
<dbReference type="InterPro" id="IPR007409">
    <property type="entry name" value="Restrct_endonuc_type1_HsdR_N"/>
</dbReference>
<dbReference type="SMART" id="SM00487">
    <property type="entry name" value="DEXDc"/>
    <property type="match status" value="1"/>
</dbReference>
<dbReference type="Pfam" id="PF18766">
    <property type="entry name" value="SWI2_SNF2"/>
    <property type="match status" value="1"/>
</dbReference>
<evidence type="ECO:0000256" key="2">
    <source>
        <dbReference type="ARBA" id="ARBA00008598"/>
    </source>
</evidence>
<comment type="catalytic activity">
    <reaction evidence="1 10">
        <text>Endonucleolytic cleavage of DNA to give random double-stranded fragments with terminal 5'-phosphates, ATP is simultaneously hydrolyzed.</text>
        <dbReference type="EC" id="3.1.21.3"/>
    </reaction>
</comment>
<dbReference type="Proteomes" id="UP000885690">
    <property type="component" value="Unassembled WGS sequence"/>
</dbReference>
<dbReference type="EC" id="3.1.21.3" evidence="10"/>
<evidence type="ECO:0000256" key="10">
    <source>
        <dbReference type="RuleBase" id="RU364115"/>
    </source>
</evidence>
<dbReference type="Pfam" id="PF22679">
    <property type="entry name" value="T1R_D3-like"/>
    <property type="match status" value="1"/>
</dbReference>
<evidence type="ECO:0000313" key="12">
    <source>
        <dbReference type="EMBL" id="HDD53440.1"/>
    </source>
</evidence>
<organism evidence="12">
    <name type="scientific">Thermosulfidibacter takaii</name>
    <dbReference type="NCBI Taxonomy" id="412593"/>
    <lineage>
        <taxon>Bacteria</taxon>
        <taxon>Pseudomonadati</taxon>
        <taxon>Thermosulfidibacterota</taxon>
        <taxon>Thermosulfidibacteria</taxon>
        <taxon>Thermosulfidibacterales</taxon>
        <taxon>Thermosulfidibacteraceae</taxon>
    </lineage>
</organism>
<dbReference type="GO" id="GO:0009307">
    <property type="term" value="P:DNA restriction-modification system"/>
    <property type="evidence" value="ECO:0007669"/>
    <property type="project" value="UniProtKB-KW"/>
</dbReference>
<keyword evidence="4 10" id="KW-0547">Nucleotide-binding</keyword>
<dbReference type="InterPro" id="IPR055180">
    <property type="entry name" value="HsdR_RecA-like_helicase_dom_2"/>
</dbReference>
<evidence type="ECO:0000256" key="3">
    <source>
        <dbReference type="ARBA" id="ARBA00022722"/>
    </source>
</evidence>